<evidence type="ECO:0000313" key="2">
    <source>
        <dbReference type="EMBL" id="MFC5908687.1"/>
    </source>
</evidence>
<dbReference type="RefSeq" id="WP_380583805.1">
    <property type="nucleotide sequence ID" value="NZ_JBHSQJ010000064.1"/>
</dbReference>
<organism evidence="2 3">
    <name type="scientific">Streptacidiphilus monticola</name>
    <dbReference type="NCBI Taxonomy" id="2161674"/>
    <lineage>
        <taxon>Bacteria</taxon>
        <taxon>Bacillati</taxon>
        <taxon>Actinomycetota</taxon>
        <taxon>Actinomycetes</taxon>
        <taxon>Kitasatosporales</taxon>
        <taxon>Streptomycetaceae</taxon>
        <taxon>Streptacidiphilus</taxon>
    </lineage>
</organism>
<dbReference type="InterPro" id="IPR000914">
    <property type="entry name" value="SBP_5_dom"/>
</dbReference>
<proteinExistence type="predicted"/>
<name>A0ABW1G522_9ACTN</name>
<dbReference type="PANTHER" id="PTHR30290">
    <property type="entry name" value="PERIPLASMIC BINDING COMPONENT OF ABC TRANSPORTER"/>
    <property type="match status" value="1"/>
</dbReference>
<evidence type="ECO:0000259" key="1">
    <source>
        <dbReference type="Pfam" id="PF00496"/>
    </source>
</evidence>
<dbReference type="CDD" id="cd00995">
    <property type="entry name" value="PBP2_NikA_DppA_OppA_like"/>
    <property type="match status" value="1"/>
</dbReference>
<dbReference type="InterPro" id="IPR030678">
    <property type="entry name" value="Peptide/Ni-bd"/>
</dbReference>
<dbReference type="Gene3D" id="3.90.76.10">
    <property type="entry name" value="Dipeptide-binding Protein, Domain 1"/>
    <property type="match status" value="1"/>
</dbReference>
<dbReference type="SUPFAM" id="SSF53850">
    <property type="entry name" value="Periplasmic binding protein-like II"/>
    <property type="match status" value="1"/>
</dbReference>
<dbReference type="Proteomes" id="UP001596174">
    <property type="component" value="Unassembled WGS sequence"/>
</dbReference>
<evidence type="ECO:0000313" key="3">
    <source>
        <dbReference type="Proteomes" id="UP001596174"/>
    </source>
</evidence>
<reference evidence="3" key="1">
    <citation type="journal article" date="2019" name="Int. J. Syst. Evol. Microbiol.">
        <title>The Global Catalogue of Microorganisms (GCM) 10K type strain sequencing project: providing services to taxonomists for standard genome sequencing and annotation.</title>
        <authorList>
            <consortium name="The Broad Institute Genomics Platform"/>
            <consortium name="The Broad Institute Genome Sequencing Center for Infectious Disease"/>
            <person name="Wu L."/>
            <person name="Ma J."/>
        </authorList>
    </citation>
    <scope>NUCLEOTIDE SEQUENCE [LARGE SCALE GENOMIC DNA]</scope>
    <source>
        <strain evidence="3">JCM 4816</strain>
    </source>
</reference>
<dbReference type="Gene3D" id="3.40.190.10">
    <property type="entry name" value="Periplasmic binding protein-like II"/>
    <property type="match status" value="1"/>
</dbReference>
<dbReference type="PANTHER" id="PTHR30290:SF83">
    <property type="entry name" value="ABC TRANSPORTER SUBSTRATE-BINDING PROTEIN"/>
    <property type="match status" value="1"/>
</dbReference>
<keyword evidence="3" id="KW-1185">Reference proteome</keyword>
<dbReference type="Gene3D" id="3.10.105.10">
    <property type="entry name" value="Dipeptide-binding Protein, Domain 3"/>
    <property type="match status" value="1"/>
</dbReference>
<dbReference type="PIRSF" id="PIRSF002741">
    <property type="entry name" value="MppA"/>
    <property type="match status" value="1"/>
</dbReference>
<sequence>MSTPTELRVYNYEPPGLTPATGQDQNAVIIIRQLFKGLFESDPVTGAPRPLLAESATSTDNRVWTVVVRDGFTFHNGEPVTAASFVDAWNLAADPAAEQPNGGFFHRIEGYGEPVLRGLRVLDERRFEVTLTQPYSGFRAMLCYSAFAPLPKAAFADPEGFAAHPVGNGPYRLAAWDRGEQVVLERHDAWGGPTALTDRVVFRMYPTLEAGYQGFLAGEHDLMDNLPAENYAEVRSRFPGQVFEQASNSFSYLGVPLYRPEFADKRVRQALSLAIDRQAVIDEVYEGQYLPAATILSPNFLGYRENAGAYCRFDPEKARALLAEAGGWPGGTLVLHSNIGGGHEPWLEVVARQLREHLGIEGELRVDRPFAGYFAQAKEAGYEGPFRRAWAPDYAWAESYLGPILGRGGSANQQFWDSPAFDALVARGDKAATQEEGVAFYQQAEDLALEEMPIIPLWFQKTSVLRSTRVTRYVRNIINGSDYAAIEVRGR</sequence>
<dbReference type="InterPro" id="IPR039424">
    <property type="entry name" value="SBP_5"/>
</dbReference>
<protein>
    <submittedName>
        <fullName evidence="2">ABC transporter substrate-binding protein</fullName>
    </submittedName>
</protein>
<accession>A0ABW1G522</accession>
<dbReference type="EMBL" id="JBHSQJ010000064">
    <property type="protein sequence ID" value="MFC5908687.1"/>
    <property type="molecule type" value="Genomic_DNA"/>
</dbReference>
<feature type="domain" description="Solute-binding protein family 5" evidence="1">
    <location>
        <begin position="48"/>
        <end position="410"/>
    </location>
</feature>
<gene>
    <name evidence="2" type="ORF">ACFP3V_15885</name>
</gene>
<comment type="caution">
    <text evidence="2">The sequence shown here is derived from an EMBL/GenBank/DDBJ whole genome shotgun (WGS) entry which is preliminary data.</text>
</comment>
<dbReference type="Pfam" id="PF00496">
    <property type="entry name" value="SBP_bac_5"/>
    <property type="match status" value="1"/>
</dbReference>